<dbReference type="Proteomes" id="UP000243502">
    <property type="component" value="Chromosome 2"/>
</dbReference>
<evidence type="ECO:0000313" key="2">
    <source>
        <dbReference type="Proteomes" id="UP000243502"/>
    </source>
</evidence>
<dbReference type="EMBL" id="CP026112">
    <property type="protein sequence ID" value="AUT63851.1"/>
    <property type="molecule type" value="Genomic_DNA"/>
</dbReference>
<dbReference type="RefSeq" id="WP_042312493.1">
    <property type="nucleotide sequence ID" value="NZ_CP026112.1"/>
</dbReference>
<organism evidence="1 2">
    <name type="scientific">Paraburkholderia terrae</name>
    <dbReference type="NCBI Taxonomy" id="311230"/>
    <lineage>
        <taxon>Bacteria</taxon>
        <taxon>Pseudomonadati</taxon>
        <taxon>Pseudomonadota</taxon>
        <taxon>Betaproteobacteria</taxon>
        <taxon>Burkholderiales</taxon>
        <taxon>Burkholderiaceae</taxon>
        <taxon>Paraburkholderia</taxon>
    </lineage>
</organism>
<dbReference type="AlphaFoldDB" id="A0A2I8EX53"/>
<protein>
    <submittedName>
        <fullName evidence="1">Uncharacterized protein</fullName>
    </submittedName>
</protein>
<sequence length="60" mass="6470">MKVKIENQGDDAIRVITDHDNINDTVLEVGATEVFESEDEGVIELRELGDGDDAGGQEAP</sequence>
<dbReference type="KEGG" id="pter:C2L65_25175"/>
<gene>
    <name evidence="1" type="ORF">C2L65_25175</name>
</gene>
<dbReference type="OrthoDB" id="9115258at2"/>
<proteinExistence type="predicted"/>
<evidence type="ECO:0000313" key="1">
    <source>
        <dbReference type="EMBL" id="AUT63851.1"/>
    </source>
</evidence>
<accession>A0A2I8EX53</accession>
<name>A0A2I8EX53_9BURK</name>
<reference evidence="1 2" key="1">
    <citation type="submission" date="2018-01" db="EMBL/GenBank/DDBJ databases">
        <title>Species boundaries and ecological features among Paraburkholderia terrae DSMZ17804T, P. hospita DSMZ17164T and P. caribensis DSMZ13236T.</title>
        <authorList>
            <person name="Pratama A.A."/>
        </authorList>
    </citation>
    <scope>NUCLEOTIDE SEQUENCE [LARGE SCALE GENOMIC DNA]</scope>
    <source>
        <strain evidence="1 2">DSM 17804</strain>
    </source>
</reference>